<name>S3JGF6_9ENTR</name>
<sequence length="56" mass="6015">MFAFTPVFTGYCDGQSHSSITGHAAPAIDLLAQHHYGTALSGRNGFAFFKKLQINA</sequence>
<comment type="caution">
    <text evidence="1">The sequence shown here is derived from an EMBL/GenBank/DDBJ whole genome shotgun (WGS) entry which is preliminary data.</text>
</comment>
<dbReference type="AlphaFoldDB" id="S3JGF6"/>
<evidence type="ECO:0000313" key="1">
    <source>
        <dbReference type="EMBL" id="EPF12244.1"/>
    </source>
</evidence>
<evidence type="ECO:0000313" key="2">
    <source>
        <dbReference type="Proteomes" id="UP000014585"/>
    </source>
</evidence>
<accession>S3JGF6</accession>
<reference evidence="1 2" key="1">
    <citation type="submission" date="2013-04" db="EMBL/GenBank/DDBJ databases">
        <authorList>
            <person name="Weinstock G."/>
            <person name="Sodergren E."/>
            <person name="Lobos E.A."/>
            <person name="Fulton L."/>
            <person name="Fulton R."/>
            <person name="Courtney L."/>
            <person name="Fronick C."/>
            <person name="O'Laughlin M."/>
            <person name="Godfrey J."/>
            <person name="Wilson R.M."/>
            <person name="Miner T."/>
            <person name="Farmer C."/>
            <person name="Delehaunty K."/>
            <person name="Cordes M."/>
            <person name="Minx P."/>
            <person name="Tomlinson C."/>
            <person name="Chen J."/>
            <person name="Wollam A."/>
            <person name="Pepin K.H."/>
            <person name="Palsikar V.B."/>
            <person name="Zhang X."/>
            <person name="Suruliraj S."/>
            <person name="Perna N.T."/>
            <person name="Plunkett G."/>
            <person name="Warren W."/>
            <person name="Mitreva M."/>
            <person name="Mardis E.R."/>
            <person name="Wilson R.K."/>
        </authorList>
    </citation>
    <scope>NUCLEOTIDE SEQUENCE [LARGE SCALE GENOMIC DNA]</scope>
    <source>
        <strain evidence="1 2">DSM 4568</strain>
    </source>
</reference>
<dbReference type="HOGENOM" id="CLU_3005733_0_0_6"/>
<protein>
    <submittedName>
        <fullName evidence="1">Uncharacterized protein</fullName>
    </submittedName>
</protein>
<dbReference type="EMBL" id="ATDT01000042">
    <property type="protein sequence ID" value="EPF12244.1"/>
    <property type="molecule type" value="Genomic_DNA"/>
</dbReference>
<dbReference type="Proteomes" id="UP000014585">
    <property type="component" value="Unassembled WGS sequence"/>
</dbReference>
<proteinExistence type="predicted"/>
<gene>
    <name evidence="1" type="ORF">HMPREF0201_04830</name>
</gene>
<organism evidence="1 2">
    <name type="scientific">Cedecea davisae DSM 4568</name>
    <dbReference type="NCBI Taxonomy" id="566551"/>
    <lineage>
        <taxon>Bacteria</taxon>
        <taxon>Pseudomonadati</taxon>
        <taxon>Pseudomonadota</taxon>
        <taxon>Gammaproteobacteria</taxon>
        <taxon>Enterobacterales</taxon>
        <taxon>Enterobacteriaceae</taxon>
        <taxon>Cedecea</taxon>
    </lineage>
</organism>